<name>A0A3N6WPU9_9ACTN</name>
<evidence type="ECO:0000256" key="3">
    <source>
        <dbReference type="ARBA" id="ARBA00022741"/>
    </source>
</evidence>
<dbReference type="InterPro" id="IPR002173">
    <property type="entry name" value="Carboh/pur_kinase_PfkB_CS"/>
</dbReference>
<dbReference type="RefSeq" id="WP_124235785.1">
    <property type="nucleotide sequence ID" value="NZ_JBHUFI010000009.1"/>
</dbReference>
<comment type="caution">
    <text evidence="7">The sequence shown here is derived from an EMBL/GenBank/DDBJ whole genome shotgun (WGS) entry which is preliminary data.</text>
</comment>
<proteinExistence type="inferred from homology"/>
<protein>
    <submittedName>
        <fullName evidence="7">Sugar kinase</fullName>
    </submittedName>
</protein>
<keyword evidence="5" id="KW-0067">ATP-binding</keyword>
<keyword evidence="8" id="KW-1185">Reference proteome</keyword>
<dbReference type="PROSITE" id="PS00584">
    <property type="entry name" value="PFKB_KINASES_2"/>
    <property type="match status" value="1"/>
</dbReference>
<reference evidence="7 8" key="1">
    <citation type="submission" date="2018-11" db="EMBL/GenBank/DDBJ databases">
        <authorList>
            <person name="Li F."/>
        </authorList>
    </citation>
    <scope>NUCLEOTIDE SEQUENCE [LARGE SCALE GENOMIC DNA]</scope>
    <source>
        <strain evidence="7 8">YS17T</strain>
    </source>
</reference>
<dbReference type="InterPro" id="IPR011611">
    <property type="entry name" value="PfkB_dom"/>
</dbReference>
<dbReference type="Proteomes" id="UP000275225">
    <property type="component" value="Unassembled WGS sequence"/>
</dbReference>
<evidence type="ECO:0000259" key="6">
    <source>
        <dbReference type="Pfam" id="PF00294"/>
    </source>
</evidence>
<dbReference type="SUPFAM" id="SSF53613">
    <property type="entry name" value="Ribokinase-like"/>
    <property type="match status" value="1"/>
</dbReference>
<dbReference type="CDD" id="cd01166">
    <property type="entry name" value="KdgK"/>
    <property type="match status" value="1"/>
</dbReference>
<dbReference type="EMBL" id="RQJX01000003">
    <property type="protein sequence ID" value="RQN09330.1"/>
    <property type="molecule type" value="Genomic_DNA"/>
</dbReference>
<keyword evidence="2" id="KW-0808">Transferase</keyword>
<keyword evidence="4 7" id="KW-0418">Kinase</keyword>
<evidence type="ECO:0000256" key="4">
    <source>
        <dbReference type="ARBA" id="ARBA00022777"/>
    </source>
</evidence>
<dbReference type="Gene3D" id="3.40.1190.20">
    <property type="match status" value="1"/>
</dbReference>
<feature type="domain" description="Carbohydrate kinase PfkB" evidence="6">
    <location>
        <begin position="5"/>
        <end position="292"/>
    </location>
</feature>
<dbReference type="PANTHER" id="PTHR43085">
    <property type="entry name" value="HEXOKINASE FAMILY MEMBER"/>
    <property type="match status" value="1"/>
</dbReference>
<evidence type="ECO:0000256" key="5">
    <source>
        <dbReference type="ARBA" id="ARBA00022840"/>
    </source>
</evidence>
<dbReference type="InterPro" id="IPR050306">
    <property type="entry name" value="PfkB_Carbo_kinase"/>
</dbReference>
<dbReference type="GO" id="GO:0005524">
    <property type="term" value="F:ATP binding"/>
    <property type="evidence" value="ECO:0007669"/>
    <property type="project" value="UniProtKB-KW"/>
</dbReference>
<accession>A0A3N6WPU9</accession>
<evidence type="ECO:0000313" key="8">
    <source>
        <dbReference type="Proteomes" id="UP000275225"/>
    </source>
</evidence>
<dbReference type="Pfam" id="PF00294">
    <property type="entry name" value="PfkB"/>
    <property type="match status" value="1"/>
</dbReference>
<comment type="similarity">
    <text evidence="1">Belongs to the carbohydrate kinase PfkB family.</text>
</comment>
<sequence>MSVDVLTVGETMTAVRCDGLLRLGGRASLSIAGAESNLAIAMARLGHRVAWSGRVGADESGELVRRTLAAEGVDASTVVRDPDAPTGLLVFEQRLPDLTRVEYHRRHSAGSRWCRDDVQAALDLRPRVVHVTGVTAALSESAREALTTLVDESRARGALVSFDVNFRSRLWSAADAAPVLASLARRADVVIASPDELDLVADEPGSLLQAGVREVVIKRGADGATVLTSDGEVSAPARRVRVVDSIGAGDAFGAGYLSALVDGGDVTERLRRGVVLGAFAVASSGDWEGLPTREELALIDVEEGQAIR</sequence>
<organism evidence="7 8">
    <name type="scientific">Aeromicrobium camelliae</name>
    <dbReference type="NCBI Taxonomy" id="1538144"/>
    <lineage>
        <taxon>Bacteria</taxon>
        <taxon>Bacillati</taxon>
        <taxon>Actinomycetota</taxon>
        <taxon>Actinomycetes</taxon>
        <taxon>Propionibacteriales</taxon>
        <taxon>Nocardioidaceae</taxon>
        <taxon>Aeromicrobium</taxon>
    </lineage>
</organism>
<dbReference type="AlphaFoldDB" id="A0A3N6WPU9"/>
<dbReference type="InterPro" id="IPR029056">
    <property type="entry name" value="Ribokinase-like"/>
</dbReference>
<dbReference type="PANTHER" id="PTHR43085:SF1">
    <property type="entry name" value="PSEUDOURIDINE KINASE-RELATED"/>
    <property type="match status" value="1"/>
</dbReference>
<dbReference type="GO" id="GO:0016301">
    <property type="term" value="F:kinase activity"/>
    <property type="evidence" value="ECO:0007669"/>
    <property type="project" value="UniProtKB-KW"/>
</dbReference>
<evidence type="ECO:0000313" key="7">
    <source>
        <dbReference type="EMBL" id="RQN09330.1"/>
    </source>
</evidence>
<keyword evidence="3" id="KW-0547">Nucleotide-binding</keyword>
<evidence type="ECO:0000256" key="1">
    <source>
        <dbReference type="ARBA" id="ARBA00010688"/>
    </source>
</evidence>
<dbReference type="OrthoDB" id="7946249at2"/>
<gene>
    <name evidence="7" type="ORF">EHW97_03545</name>
</gene>
<evidence type="ECO:0000256" key="2">
    <source>
        <dbReference type="ARBA" id="ARBA00022679"/>
    </source>
</evidence>